<evidence type="ECO:0000313" key="2">
    <source>
        <dbReference type="Proteomes" id="UP001230649"/>
    </source>
</evidence>
<protein>
    <submittedName>
        <fullName evidence="1">Uncharacterized protein</fullName>
    </submittedName>
</protein>
<dbReference type="Proteomes" id="UP001230649">
    <property type="component" value="Unassembled WGS sequence"/>
</dbReference>
<keyword evidence="2" id="KW-1185">Reference proteome</keyword>
<evidence type="ECO:0000313" key="1">
    <source>
        <dbReference type="EMBL" id="KAJ9116118.1"/>
    </source>
</evidence>
<comment type="caution">
    <text evidence="1">The sequence shown here is derived from an EMBL/GenBank/DDBJ whole genome shotgun (WGS) entry which is preliminary data.</text>
</comment>
<organism evidence="1 2">
    <name type="scientific">Naganishia adeliensis</name>
    <dbReference type="NCBI Taxonomy" id="92952"/>
    <lineage>
        <taxon>Eukaryota</taxon>
        <taxon>Fungi</taxon>
        <taxon>Dikarya</taxon>
        <taxon>Basidiomycota</taxon>
        <taxon>Agaricomycotina</taxon>
        <taxon>Tremellomycetes</taxon>
        <taxon>Filobasidiales</taxon>
        <taxon>Filobasidiaceae</taxon>
        <taxon>Naganishia</taxon>
    </lineage>
</organism>
<dbReference type="EMBL" id="JASBWS010000004">
    <property type="protein sequence ID" value="KAJ9116118.1"/>
    <property type="molecule type" value="Genomic_DNA"/>
</dbReference>
<accession>A0ACC2WXC3</accession>
<reference evidence="1" key="1">
    <citation type="submission" date="2023-04" db="EMBL/GenBank/DDBJ databases">
        <title>Draft Genome sequencing of Naganishia species isolated from polar environments using Oxford Nanopore Technology.</title>
        <authorList>
            <person name="Leo P."/>
            <person name="Venkateswaran K."/>
        </authorList>
    </citation>
    <scope>NUCLEOTIDE SEQUENCE</scope>
    <source>
        <strain evidence="1">MNA-CCFEE 5262</strain>
    </source>
</reference>
<proteinExistence type="predicted"/>
<name>A0ACC2WXC3_9TREE</name>
<sequence>MDIAHSLPTHVKSISFSFLSGKDIRDISIKQITNAQLLDNLNMPTIGGLYDPALGPSDRADICATCQLSSYQCPGHFGHIELPVPVYHPLFMNQAYGLLRSICMYCHKFKMPEIVLKKYIARLRLLDHGLLKESQYIAAMAPHARPITTKDDKEEAEGEDSIAVETVEAFCARIDKKVEDFINGSISFDEGVADVQADGASATKAIIGRQQTMGRDSYKDGLVYAERKAVLHEFGRKAYNKCTHCQAQTFTYRKEGTVKIIEYDLSRKHKDQNRALGRTRPDILALQRKRSARPNKKQRTNREEDSDSGVGSSEESESEGEGEDLMDVDGIAGDEDEEDDEEGEGDVTMAENNTGIARGVNGAIKGTRGRDERILPVEEVRAHLREVFKNEPIITGLLYGRHGANVWENGQPGSALKPVPASADIFFMDVLPVPPTRFRPASKMGDSFFENPQNTLLSKVIVTGQNIVALNTRLREYSNPEKEDMEEEMVKLALQERTRIFTQLLEAVFQIQHDVNSFMDSSKNPQVMRGGLLPPAGVKQTLEKKEGLFRKHMMGKRVNFAARSVISPDINIETNEIGVPPVFARKLTFPEPVTPHNVHVLRQLVIAGAHSYPGAVTVQNEDGTQVSLERKTIEERTAIANQLLTPQEGSGSAANPKGMSTLTPAVNKKVLRHLRDGDILLLNRQPTLHKPSMMAHRARILHGEKTIRMHYANCNSYNADFDGDEMNIHFPQNEVAQAEARMIANTDNQYLGPTSGGPLRGLIQDHVVAAVHLCNKATYLTREQYHQLIYGALRPEENYTGQGRIHTLPPAIWKPVPRWTGKQVISTILLNLTPPNFQGLNLLSKNKIIDDLWQRGPVDKNMSEEQVEFMDGDLIRGVLDKSQFGASAYGLVHSVFELYGPEPAGRLLGILSRLFTKYLQSIAFTCRMDDLILTAEGERVRKAILDGAAGDGAVAAMEYVGLPKGSKISDPDTARNLNIRLEEILRDDDMMAGLDGAMQAAFNKTTSQINNVVIPGHLVKPFPDNNMQTMTISGAKGSKVNATQISTLLGQQALEGRRVPTMVSGKTLPSFKAFDTSARAGGYVANRFLTGIRPQEYYFHCMAGREGLIDTAVKTSRSGYLQRCLIKHLEGVRVHYDHTVRDSDQSVLQFYYGEDSLDVVKQKHLYQFEFCARNIDSLANRYKPKEIAGKMDEKEAYSHMKKALKKPYKYSPTMSIYSPSRYLGSMSEKYSEKVDDYLGKNPHQLFAPKKDSNEELPQGKRMDQMINQASFRQLARMRFVRSLVDPGEAVGLLASEGQVKLTIGEPSTQMTLNTFHLAGHGAANVTLGIPRLREIVMTAAQKPKTPTMKLPLLETITDEQIDKFLKNTSRLSLSQVVDKVTVTERLAGKTIEQVDRRRTYTVLVEFYPAEECLQEYNVTPKQIMESLPSSFAIHLQKEITKEFKNTAKALANDINSVGKGRAVREAANQVNEEGKRAGRDEELDDDGDAYEMKRKQQHEQVATYDSDEDDNDADMDEEDVLEARIEEDDDDEDSEESKEKAEALEKAAEDAYAEDVGEYFKAASKFATTFEFDHRSGKSFQFDLEFTGSSQKLLLVDVIERCCRKAVIHEVPNIGRCMKVFNDKGEFTREIITEGSNLPAIWRVAEDLIDIAKIDSNDIFAILETYGVEAARAAIIKEMSGVFGVYGIAVDYRHLTIVADYMTQEGAYKPFNRTGIATKSSPLLKASFETTAAFLSDATLHGDFDDLRSPSANIVIGAPSKSGTGVFDLRSEIITSEA</sequence>
<gene>
    <name evidence="1" type="ORF">QFC20_000795</name>
</gene>